<accession>A0A6J1P0S4</accession>
<dbReference type="KEGG" id="bany:112055460"/>
<protein>
    <submittedName>
        <fullName evidence="2">Uncharacterized protein LOC112055460</fullName>
    </submittedName>
</protein>
<dbReference type="Proteomes" id="UP001652582">
    <property type="component" value="Chromosome 22"/>
</dbReference>
<dbReference type="AlphaFoldDB" id="A0A6J1P0S4"/>
<reference evidence="2" key="1">
    <citation type="submission" date="2025-08" db="UniProtKB">
        <authorList>
            <consortium name="RefSeq"/>
        </authorList>
    </citation>
    <scope>IDENTIFICATION</scope>
</reference>
<dbReference type="GeneID" id="112055460"/>
<sequence length="273" mass="31499">MKPCYRYITCLNTVILVCAIVANKIPDMTDTNKTELRPLLISAGLGDIIFISAPIVNNTDIYYYLSNPNGDSTKLNINISRVIIDHYMGQSRNYAYLCNNMTVYYDGVMRTIMATTIKRKIINFNYENQCHDSYDYYKHNDFSIGPLGEDDHGNWVLSAYYENDDGDWNELFQVITIEIVEPLATYTAKVKLIPGQTFKPRFLYPINYLESCEINAPRTTFDRFYDRDTLHMDSCGFRIPNVTKNDQGHWNILGVGKIVYTGNVYLNIDDKDL</sequence>
<keyword evidence="1" id="KW-1185">Reference proteome</keyword>
<name>A0A6J1P0S4_BICAN</name>
<gene>
    <name evidence="2" type="primary">LOC112055460</name>
</gene>
<dbReference type="OrthoDB" id="7435109at2759"/>
<organism evidence="1 2">
    <name type="scientific">Bicyclus anynana</name>
    <name type="common">Squinting bush brown butterfly</name>
    <dbReference type="NCBI Taxonomy" id="110368"/>
    <lineage>
        <taxon>Eukaryota</taxon>
        <taxon>Metazoa</taxon>
        <taxon>Ecdysozoa</taxon>
        <taxon>Arthropoda</taxon>
        <taxon>Hexapoda</taxon>
        <taxon>Insecta</taxon>
        <taxon>Pterygota</taxon>
        <taxon>Neoptera</taxon>
        <taxon>Endopterygota</taxon>
        <taxon>Lepidoptera</taxon>
        <taxon>Glossata</taxon>
        <taxon>Ditrysia</taxon>
        <taxon>Papilionoidea</taxon>
        <taxon>Nymphalidae</taxon>
        <taxon>Satyrinae</taxon>
        <taxon>Satyrini</taxon>
        <taxon>Mycalesina</taxon>
        <taxon>Bicyclus</taxon>
    </lineage>
</organism>
<evidence type="ECO:0000313" key="1">
    <source>
        <dbReference type="Proteomes" id="UP001652582"/>
    </source>
</evidence>
<dbReference type="RefSeq" id="XP_023951352.2">
    <property type="nucleotide sequence ID" value="XM_024095584.2"/>
</dbReference>
<evidence type="ECO:0000313" key="2">
    <source>
        <dbReference type="RefSeq" id="XP_023951352.2"/>
    </source>
</evidence>
<proteinExistence type="predicted"/>